<dbReference type="GO" id="GO:0009927">
    <property type="term" value="F:histidine phosphotransfer kinase activity"/>
    <property type="evidence" value="ECO:0007669"/>
    <property type="project" value="TreeGrafter"/>
</dbReference>
<evidence type="ECO:0000256" key="2">
    <source>
        <dbReference type="ARBA" id="ARBA00012438"/>
    </source>
</evidence>
<dbReference type="PROSITE" id="PS50112">
    <property type="entry name" value="PAS"/>
    <property type="match status" value="2"/>
</dbReference>
<dbReference type="GO" id="GO:0000155">
    <property type="term" value="F:phosphorelay sensor kinase activity"/>
    <property type="evidence" value="ECO:0007669"/>
    <property type="project" value="InterPro"/>
</dbReference>
<dbReference type="EMBL" id="PIQH01000001">
    <property type="protein sequence ID" value="RUO81452.1"/>
    <property type="molecule type" value="Genomic_DNA"/>
</dbReference>
<feature type="domain" description="Response regulatory" evidence="8">
    <location>
        <begin position="519"/>
        <end position="634"/>
    </location>
</feature>
<evidence type="ECO:0000256" key="3">
    <source>
        <dbReference type="ARBA" id="ARBA00022553"/>
    </source>
</evidence>
<dbReference type="CDD" id="cd00082">
    <property type="entry name" value="HisKA"/>
    <property type="match status" value="1"/>
</dbReference>
<dbReference type="CDD" id="cd16922">
    <property type="entry name" value="HATPase_EvgS-ArcB-TorS-like"/>
    <property type="match status" value="1"/>
</dbReference>
<dbReference type="Pfam" id="PF08447">
    <property type="entry name" value="PAS_3"/>
    <property type="match status" value="2"/>
</dbReference>
<feature type="domain" description="PAS" evidence="9">
    <location>
        <begin position="138"/>
        <end position="210"/>
    </location>
</feature>
<evidence type="ECO:0000259" key="10">
    <source>
        <dbReference type="PROSITE" id="PS50113"/>
    </source>
</evidence>
<organism evidence="11 12">
    <name type="scientific">Idiomarina tyrosinivorans</name>
    <dbReference type="NCBI Taxonomy" id="1445662"/>
    <lineage>
        <taxon>Bacteria</taxon>
        <taxon>Pseudomonadati</taxon>
        <taxon>Pseudomonadota</taxon>
        <taxon>Gammaproteobacteria</taxon>
        <taxon>Alteromonadales</taxon>
        <taxon>Idiomarinaceae</taxon>
        <taxon>Idiomarina</taxon>
    </lineage>
</organism>
<dbReference type="InterPro" id="IPR011006">
    <property type="entry name" value="CheY-like_superfamily"/>
</dbReference>
<dbReference type="SUPFAM" id="SSF52172">
    <property type="entry name" value="CheY-like"/>
    <property type="match status" value="1"/>
</dbReference>
<dbReference type="Gene3D" id="1.10.287.130">
    <property type="match status" value="1"/>
</dbReference>
<dbReference type="InterPro" id="IPR000014">
    <property type="entry name" value="PAS"/>
</dbReference>
<dbReference type="SUPFAM" id="SSF55874">
    <property type="entry name" value="ATPase domain of HSP90 chaperone/DNA topoisomerase II/histidine kinase"/>
    <property type="match status" value="1"/>
</dbReference>
<dbReference type="Pfam" id="PF00072">
    <property type="entry name" value="Response_reg"/>
    <property type="match status" value="1"/>
</dbReference>
<dbReference type="SUPFAM" id="SSF47384">
    <property type="entry name" value="Homodimeric domain of signal transducing histidine kinase"/>
    <property type="match status" value="1"/>
</dbReference>
<dbReference type="SUPFAM" id="SSF55785">
    <property type="entry name" value="PYP-like sensor domain (PAS domain)"/>
    <property type="match status" value="2"/>
</dbReference>
<dbReference type="SMART" id="SM00388">
    <property type="entry name" value="HisKA"/>
    <property type="match status" value="1"/>
</dbReference>
<evidence type="ECO:0000256" key="6">
    <source>
        <dbReference type="PROSITE-ProRule" id="PRU00169"/>
    </source>
</evidence>
<dbReference type="NCBIfam" id="TIGR00229">
    <property type="entry name" value="sensory_box"/>
    <property type="match status" value="2"/>
</dbReference>
<dbReference type="InterPro" id="IPR013655">
    <property type="entry name" value="PAS_fold_3"/>
</dbReference>
<dbReference type="Proteomes" id="UP000287996">
    <property type="component" value="Unassembled WGS sequence"/>
</dbReference>
<dbReference type="InterPro" id="IPR000700">
    <property type="entry name" value="PAS-assoc_C"/>
</dbReference>
<dbReference type="SMART" id="SM00086">
    <property type="entry name" value="PAC"/>
    <property type="match status" value="2"/>
</dbReference>
<accession>A0A432ZUD7</accession>
<dbReference type="InterPro" id="IPR003661">
    <property type="entry name" value="HisK_dim/P_dom"/>
</dbReference>
<evidence type="ECO:0000256" key="1">
    <source>
        <dbReference type="ARBA" id="ARBA00000085"/>
    </source>
</evidence>
<dbReference type="PROSITE" id="PS50110">
    <property type="entry name" value="RESPONSE_REGULATORY"/>
    <property type="match status" value="1"/>
</dbReference>
<dbReference type="InterPro" id="IPR005467">
    <property type="entry name" value="His_kinase_dom"/>
</dbReference>
<dbReference type="InterPro" id="IPR036097">
    <property type="entry name" value="HisK_dim/P_sf"/>
</dbReference>
<comment type="catalytic activity">
    <reaction evidence="1">
        <text>ATP + protein L-histidine = ADP + protein N-phospho-L-histidine.</text>
        <dbReference type="EC" id="2.7.13.3"/>
    </reaction>
</comment>
<dbReference type="PRINTS" id="PR00344">
    <property type="entry name" value="BCTRLSENSOR"/>
</dbReference>
<dbReference type="OrthoDB" id="9810730at2"/>
<dbReference type="SMART" id="SM00387">
    <property type="entry name" value="HATPase_c"/>
    <property type="match status" value="1"/>
</dbReference>
<dbReference type="InterPro" id="IPR035965">
    <property type="entry name" value="PAS-like_dom_sf"/>
</dbReference>
<dbReference type="InterPro" id="IPR003594">
    <property type="entry name" value="HATPase_dom"/>
</dbReference>
<feature type="domain" description="PAC" evidence="10">
    <location>
        <begin position="214"/>
        <end position="267"/>
    </location>
</feature>
<dbReference type="PROSITE" id="PS50109">
    <property type="entry name" value="HIS_KIN"/>
    <property type="match status" value="1"/>
</dbReference>
<protein>
    <recommendedName>
        <fullName evidence="2">histidine kinase</fullName>
        <ecNumber evidence="2">2.7.13.3</ecNumber>
    </recommendedName>
</protein>
<dbReference type="InterPro" id="IPR004358">
    <property type="entry name" value="Sig_transdc_His_kin-like_C"/>
</dbReference>
<evidence type="ECO:0000259" key="8">
    <source>
        <dbReference type="PROSITE" id="PS50110"/>
    </source>
</evidence>
<keyword evidence="3 6" id="KW-0597">Phosphoprotein</keyword>
<dbReference type="GO" id="GO:0005886">
    <property type="term" value="C:plasma membrane"/>
    <property type="evidence" value="ECO:0007669"/>
    <property type="project" value="TreeGrafter"/>
</dbReference>
<dbReference type="Gene3D" id="3.30.450.20">
    <property type="entry name" value="PAS domain"/>
    <property type="match status" value="2"/>
</dbReference>
<dbReference type="AlphaFoldDB" id="A0A432ZUD7"/>
<dbReference type="PROSITE" id="PS50113">
    <property type="entry name" value="PAC"/>
    <property type="match status" value="2"/>
</dbReference>
<dbReference type="EC" id="2.7.13.3" evidence="2"/>
<feature type="domain" description="Histidine kinase" evidence="7">
    <location>
        <begin position="278"/>
        <end position="498"/>
    </location>
</feature>
<evidence type="ECO:0000313" key="11">
    <source>
        <dbReference type="EMBL" id="RUO81452.1"/>
    </source>
</evidence>
<evidence type="ECO:0000259" key="9">
    <source>
        <dbReference type="PROSITE" id="PS50112"/>
    </source>
</evidence>
<keyword evidence="4" id="KW-0808">Transferase</keyword>
<keyword evidence="12" id="KW-1185">Reference proteome</keyword>
<dbReference type="PANTHER" id="PTHR43047:SF72">
    <property type="entry name" value="OSMOSENSING HISTIDINE PROTEIN KINASE SLN1"/>
    <property type="match status" value="1"/>
</dbReference>
<dbReference type="SMART" id="SM00091">
    <property type="entry name" value="PAS"/>
    <property type="match status" value="2"/>
</dbReference>
<dbReference type="Gene3D" id="3.30.565.10">
    <property type="entry name" value="Histidine kinase-like ATPase, C-terminal domain"/>
    <property type="match status" value="1"/>
</dbReference>
<feature type="domain" description="PAC" evidence="10">
    <location>
        <begin position="85"/>
        <end position="137"/>
    </location>
</feature>
<dbReference type="CDD" id="cd17546">
    <property type="entry name" value="REC_hyHK_CKI1_RcsC-like"/>
    <property type="match status" value="1"/>
</dbReference>
<dbReference type="CDD" id="cd00130">
    <property type="entry name" value="PAS"/>
    <property type="match status" value="2"/>
</dbReference>
<dbReference type="InterPro" id="IPR001610">
    <property type="entry name" value="PAC"/>
</dbReference>
<dbReference type="InterPro" id="IPR036890">
    <property type="entry name" value="HATPase_C_sf"/>
</dbReference>
<evidence type="ECO:0000259" key="7">
    <source>
        <dbReference type="PROSITE" id="PS50109"/>
    </source>
</evidence>
<evidence type="ECO:0000256" key="4">
    <source>
        <dbReference type="ARBA" id="ARBA00022679"/>
    </source>
</evidence>
<dbReference type="SMART" id="SM00448">
    <property type="entry name" value="REC"/>
    <property type="match status" value="1"/>
</dbReference>
<dbReference type="Pfam" id="PF02518">
    <property type="entry name" value="HATPase_c"/>
    <property type="match status" value="1"/>
</dbReference>
<dbReference type="PANTHER" id="PTHR43047">
    <property type="entry name" value="TWO-COMPONENT HISTIDINE PROTEIN KINASE"/>
    <property type="match status" value="1"/>
</dbReference>
<dbReference type="Gene3D" id="3.40.50.2300">
    <property type="match status" value="1"/>
</dbReference>
<evidence type="ECO:0000256" key="5">
    <source>
        <dbReference type="ARBA" id="ARBA00022777"/>
    </source>
</evidence>
<reference evidence="11 12" key="1">
    <citation type="journal article" date="2011" name="Front. Microbiol.">
        <title>Genomic signatures of strain selection and enhancement in Bacillus atrophaeus var. globigii, a historical biowarfare simulant.</title>
        <authorList>
            <person name="Gibbons H.S."/>
            <person name="Broomall S.M."/>
            <person name="McNew L.A."/>
            <person name="Daligault H."/>
            <person name="Chapman C."/>
            <person name="Bruce D."/>
            <person name="Karavis M."/>
            <person name="Krepps M."/>
            <person name="McGregor P.A."/>
            <person name="Hong C."/>
            <person name="Park K.H."/>
            <person name="Akmal A."/>
            <person name="Feldman A."/>
            <person name="Lin J.S."/>
            <person name="Chang W.E."/>
            <person name="Higgs B.W."/>
            <person name="Demirev P."/>
            <person name="Lindquist J."/>
            <person name="Liem A."/>
            <person name="Fochler E."/>
            <person name="Read T.D."/>
            <person name="Tapia R."/>
            <person name="Johnson S."/>
            <person name="Bishop-Lilly K.A."/>
            <person name="Detter C."/>
            <person name="Han C."/>
            <person name="Sozhamannan S."/>
            <person name="Rosenzweig C.N."/>
            <person name="Skowronski E.W."/>
        </authorList>
    </citation>
    <scope>NUCLEOTIDE SEQUENCE [LARGE SCALE GENOMIC DNA]</scope>
    <source>
        <strain evidence="11 12">CC-PW-9</strain>
    </source>
</reference>
<keyword evidence="5 11" id="KW-0418">Kinase</keyword>
<gene>
    <name evidence="11" type="ORF">CWI84_01445</name>
</gene>
<dbReference type="RefSeq" id="WP_126840793.1">
    <property type="nucleotide sequence ID" value="NZ_PIQH01000001.1"/>
</dbReference>
<name>A0A432ZUD7_9GAMM</name>
<proteinExistence type="predicted"/>
<comment type="caution">
    <text evidence="11">The sequence shown here is derived from an EMBL/GenBank/DDBJ whole genome shotgun (WGS) entry which is preliminary data.</text>
</comment>
<dbReference type="Pfam" id="PF00512">
    <property type="entry name" value="HisKA"/>
    <property type="match status" value="1"/>
</dbReference>
<dbReference type="InterPro" id="IPR001789">
    <property type="entry name" value="Sig_transdc_resp-reg_receiver"/>
</dbReference>
<evidence type="ECO:0000313" key="12">
    <source>
        <dbReference type="Proteomes" id="UP000287996"/>
    </source>
</evidence>
<feature type="domain" description="PAS" evidence="9">
    <location>
        <begin position="4"/>
        <end position="79"/>
    </location>
</feature>
<feature type="modified residue" description="4-aspartylphosphate" evidence="6">
    <location>
        <position position="568"/>
    </location>
</feature>
<sequence length="646" mass="73213">MKLSEIDITRLFSVGSKMSLMVWADGPNWPVSYTSPNVVELIGYSKEDFESQRVDYKRLVHPDDYDRIRAEAADAVADLTRESVNHSDYRIRHADGHWVWVSDTTLIDRYEDGSRRNMFGYLIDITERKSLELALELERNRLKLLLDATRLGTWEWNPQSGQVLFNERWAQMFGYSTAELGDHVDSWSSRLHPDDYDRVWELVRAHRDGETPFYESMHRLRHRDGHYLYVLDRGKVIERDSSGKATRFAGTLTDISAQKHSEMEARRAAHAKSVFLANMSHEIRTPLHGILGIASVLKDTDLDANQRNLVATIKESGGYLLNTLNDVLDLTRAEEGQLRIHRGRSDVVAIFDHLQTLFAQTAVTKDIKLSIRVNTEVPKILLLDKARVLQVLSNLINNAIKFTENGEVEVVAGWQKDNNHKKGELVVTVKDSGVGIEDTRRIWQLFEQERSGIDQAQSGTGLGLAIVRHLVQLMNGTVRVDSRLGEGSTFTVTLPSSAMAENELADPTFVGLERLPPMRCLVVDDNSVNRLIISEMLKTLQQQCELANNATEALELLQQRPFDVVFMDIHMPELDGLQATKMIRDMPLKQPYIVALTANAFVETKTQALRAGMDNYVTKPFVREDIARILIQAADALDANQQKGDQ</sequence>